<dbReference type="InterPro" id="IPR000868">
    <property type="entry name" value="Isochorismatase-like_dom"/>
</dbReference>
<dbReference type="EMBL" id="KL584786">
    <property type="protein sequence ID" value="KEQ90750.1"/>
    <property type="molecule type" value="Genomic_DNA"/>
</dbReference>
<gene>
    <name evidence="4" type="ORF">AUEXF2481DRAFT_530931</name>
</gene>
<dbReference type="Proteomes" id="UP000030641">
    <property type="component" value="Unassembled WGS sequence"/>
</dbReference>
<protein>
    <recommendedName>
        <fullName evidence="3">Isochorismatase-like domain-containing protein</fullName>
    </recommendedName>
</protein>
<dbReference type="InParanoid" id="A0A074XZ83"/>
<dbReference type="GO" id="GO:0016787">
    <property type="term" value="F:hydrolase activity"/>
    <property type="evidence" value="ECO:0007669"/>
    <property type="project" value="UniProtKB-KW"/>
</dbReference>
<dbReference type="PANTHER" id="PTHR43540">
    <property type="entry name" value="PEROXYUREIDOACRYLATE/UREIDOACRYLATE AMIDOHYDROLASE-RELATED"/>
    <property type="match status" value="1"/>
</dbReference>
<dbReference type="InterPro" id="IPR050272">
    <property type="entry name" value="Isochorismatase-like_hydrls"/>
</dbReference>
<dbReference type="OrthoDB" id="1739143at2759"/>
<keyword evidence="2" id="KW-0378">Hydrolase</keyword>
<evidence type="ECO:0000313" key="5">
    <source>
        <dbReference type="Proteomes" id="UP000030641"/>
    </source>
</evidence>
<dbReference type="Pfam" id="PF00857">
    <property type="entry name" value="Isochorismatase"/>
    <property type="match status" value="1"/>
</dbReference>
<feature type="domain" description="Isochorismatase-like" evidence="3">
    <location>
        <begin position="24"/>
        <end position="200"/>
    </location>
</feature>
<sequence>MTDVTLAFDANDASNPGCYGPSQTALLLLDFHTMFVRHSGPSAHSVVTVAASLRRWAKPQGILVIHTLIDTSKFPLPTCKDATRYSTIVSAMESSNTVAEPSELLEELGEKDLTFTRRPGYISALKSPGLTDLLAEKGVKSLLLAGLSSSGCVLRTALQATDEEFVVTVIQDGCADLKAALHDVLMEEVLGSRGYVITADRFREGYEKIRGLR</sequence>
<dbReference type="GeneID" id="25368846"/>
<dbReference type="InterPro" id="IPR036380">
    <property type="entry name" value="Isochorismatase-like_sf"/>
</dbReference>
<organism evidence="4 5">
    <name type="scientific">Aureobasidium subglaciale (strain EXF-2481)</name>
    <name type="common">Aureobasidium pullulans var. subglaciale</name>
    <dbReference type="NCBI Taxonomy" id="1043005"/>
    <lineage>
        <taxon>Eukaryota</taxon>
        <taxon>Fungi</taxon>
        <taxon>Dikarya</taxon>
        <taxon>Ascomycota</taxon>
        <taxon>Pezizomycotina</taxon>
        <taxon>Dothideomycetes</taxon>
        <taxon>Dothideomycetidae</taxon>
        <taxon>Dothideales</taxon>
        <taxon>Saccotheciaceae</taxon>
        <taxon>Aureobasidium</taxon>
    </lineage>
</organism>
<comment type="similarity">
    <text evidence="1">Belongs to the isochorismatase family.</text>
</comment>
<dbReference type="SUPFAM" id="SSF52499">
    <property type="entry name" value="Isochorismatase-like hydrolases"/>
    <property type="match status" value="1"/>
</dbReference>
<dbReference type="HOGENOM" id="CLU_068979_4_0_1"/>
<dbReference type="OMA" id="TPFPACK"/>
<name>A0A074XZ83_AURSE</name>
<dbReference type="RefSeq" id="XP_013339266.1">
    <property type="nucleotide sequence ID" value="XM_013483812.1"/>
</dbReference>
<keyword evidence="5" id="KW-1185">Reference proteome</keyword>
<reference evidence="4 5" key="1">
    <citation type="journal article" date="2014" name="BMC Genomics">
        <title>Genome sequencing of four Aureobasidium pullulans varieties: biotechnological potential, stress tolerance, and description of new species.</title>
        <authorList>
            <person name="Gostin Ar C."/>
            <person name="Ohm R.A."/>
            <person name="Kogej T."/>
            <person name="Sonjak S."/>
            <person name="Turk M."/>
            <person name="Zajc J."/>
            <person name="Zalar P."/>
            <person name="Grube M."/>
            <person name="Sun H."/>
            <person name="Han J."/>
            <person name="Sharma A."/>
            <person name="Chiniquy J."/>
            <person name="Ngan C.Y."/>
            <person name="Lipzen A."/>
            <person name="Barry K."/>
            <person name="Grigoriev I.V."/>
            <person name="Gunde-Cimerman N."/>
        </authorList>
    </citation>
    <scope>NUCLEOTIDE SEQUENCE [LARGE SCALE GENOMIC DNA]</scope>
    <source>
        <strain evidence="4 5">EXF-2481</strain>
    </source>
</reference>
<evidence type="ECO:0000256" key="2">
    <source>
        <dbReference type="ARBA" id="ARBA00022801"/>
    </source>
</evidence>
<dbReference type="AlphaFoldDB" id="A0A074XZ83"/>
<accession>A0A074XZ83</accession>
<dbReference type="Gene3D" id="3.40.50.850">
    <property type="entry name" value="Isochorismatase-like"/>
    <property type="match status" value="1"/>
</dbReference>
<proteinExistence type="inferred from homology"/>
<evidence type="ECO:0000259" key="3">
    <source>
        <dbReference type="Pfam" id="PF00857"/>
    </source>
</evidence>
<evidence type="ECO:0000313" key="4">
    <source>
        <dbReference type="EMBL" id="KEQ90750.1"/>
    </source>
</evidence>
<evidence type="ECO:0000256" key="1">
    <source>
        <dbReference type="ARBA" id="ARBA00006336"/>
    </source>
</evidence>